<dbReference type="Gene3D" id="3.40.50.2000">
    <property type="entry name" value="Glycogen Phosphorylase B"/>
    <property type="match status" value="1"/>
</dbReference>
<dbReference type="EMBL" id="JBBKTX010000003">
    <property type="protein sequence ID" value="MFK4751344.1"/>
    <property type="molecule type" value="Genomic_DNA"/>
</dbReference>
<dbReference type="SUPFAM" id="SSF53756">
    <property type="entry name" value="UDP-Glycosyltransferase/glycogen phosphorylase"/>
    <property type="match status" value="1"/>
</dbReference>
<evidence type="ECO:0000259" key="6">
    <source>
        <dbReference type="Pfam" id="PF04101"/>
    </source>
</evidence>
<dbReference type="PANTHER" id="PTHR12867">
    <property type="entry name" value="GLYCOSYL TRANSFERASE-RELATED"/>
    <property type="match status" value="1"/>
</dbReference>
<organism evidence="7 8">
    <name type="scientific">Oceanobacter antarcticus</name>
    <dbReference type="NCBI Taxonomy" id="3133425"/>
    <lineage>
        <taxon>Bacteria</taxon>
        <taxon>Pseudomonadati</taxon>
        <taxon>Pseudomonadota</taxon>
        <taxon>Gammaproteobacteria</taxon>
        <taxon>Oceanospirillales</taxon>
        <taxon>Oceanospirillaceae</taxon>
        <taxon>Oceanobacter</taxon>
    </lineage>
</organism>
<proteinExistence type="inferred from homology"/>
<evidence type="ECO:0000256" key="5">
    <source>
        <dbReference type="ARBA" id="ARBA00022824"/>
    </source>
</evidence>
<comment type="caution">
    <text evidence="7">The sequence shown here is derived from an EMBL/GenBank/DDBJ whole genome shotgun (WGS) entry which is preliminary data.</text>
</comment>
<reference evidence="7 8" key="1">
    <citation type="submission" date="2024-03" db="EMBL/GenBank/DDBJ databases">
        <title>High-quality draft genome sequence of Oceanobacter sp. wDCs-4.</title>
        <authorList>
            <person name="Dong C."/>
        </authorList>
    </citation>
    <scope>NUCLEOTIDE SEQUENCE [LARGE SCALE GENOMIC DNA]</scope>
    <source>
        <strain evidence="8">wDCs-4</strain>
    </source>
</reference>
<accession>A0ABW8NEI0</accession>
<keyword evidence="5" id="KW-0256">Endoplasmic reticulum</keyword>
<evidence type="ECO:0000256" key="2">
    <source>
        <dbReference type="ARBA" id="ARBA00006962"/>
    </source>
</evidence>
<evidence type="ECO:0000256" key="4">
    <source>
        <dbReference type="ARBA" id="ARBA00022679"/>
    </source>
</evidence>
<name>A0ABW8NEI0_9GAMM</name>
<dbReference type="Pfam" id="PF04101">
    <property type="entry name" value="Glyco_tran_28_C"/>
    <property type="match status" value="1"/>
</dbReference>
<comment type="similarity">
    <text evidence="2">Belongs to the glycosyltransferase 28 family.</text>
</comment>
<gene>
    <name evidence="7" type="ORF">WG929_02875</name>
</gene>
<dbReference type="InterPro" id="IPR007235">
    <property type="entry name" value="Glyco_trans_28_C"/>
</dbReference>
<evidence type="ECO:0000313" key="7">
    <source>
        <dbReference type="EMBL" id="MFK4751344.1"/>
    </source>
</evidence>
<dbReference type="InterPro" id="IPR039042">
    <property type="entry name" value="Alg13-like"/>
</dbReference>
<keyword evidence="3" id="KW-0328">Glycosyltransferase</keyword>
<dbReference type="PANTHER" id="PTHR12867:SF6">
    <property type="entry name" value="N-ACETYLGLUCOSAMINYLDIPHOSPHODOLICHOL N-ACETYLGLUCOSAMINYLTRANSFERASE"/>
    <property type="match status" value="1"/>
</dbReference>
<feature type="domain" description="Glycosyl transferase family 28 C-terminal" evidence="6">
    <location>
        <begin position="1"/>
        <end position="135"/>
    </location>
</feature>
<evidence type="ECO:0000256" key="3">
    <source>
        <dbReference type="ARBA" id="ARBA00022676"/>
    </source>
</evidence>
<protein>
    <submittedName>
        <fullName evidence="7">Glycosyltransferase</fullName>
    </submittedName>
</protein>
<evidence type="ECO:0000256" key="1">
    <source>
        <dbReference type="ARBA" id="ARBA00004240"/>
    </source>
</evidence>
<keyword evidence="4" id="KW-0808">Transferase</keyword>
<keyword evidence="8" id="KW-1185">Reference proteome</keyword>
<dbReference type="Proteomes" id="UP001620597">
    <property type="component" value="Unassembled WGS sequence"/>
</dbReference>
<evidence type="ECO:0000313" key="8">
    <source>
        <dbReference type="Proteomes" id="UP001620597"/>
    </source>
</evidence>
<comment type="subcellular location">
    <subcellularLocation>
        <location evidence="1">Endoplasmic reticulum</location>
    </subcellularLocation>
</comment>
<dbReference type="RefSeq" id="WP_416204818.1">
    <property type="nucleotide sequence ID" value="NZ_JBBKTX010000003.1"/>
</dbReference>
<sequence length="169" mass="18598">MIFVTVGTQLPFDRLLDWVSEALAALGIDEECIAQVGETDKNWAGIHKISSVSTSEFSELIERARLVIAHAGMGTIIQCASIGKPLIIVPRLSRFGEHRNDHQVDTAEKFSSSLIQVISDREQLIKCVNNMLQDEVVSGKNAFTKSSALGCFLSDYIDGCDENSRQPNE</sequence>